<accession>A0A5A7QT84</accession>
<keyword evidence="2" id="KW-1185">Reference proteome</keyword>
<organism evidence="1 2">
    <name type="scientific">Striga asiatica</name>
    <name type="common">Asiatic witchweed</name>
    <name type="synonym">Buchnera asiatica</name>
    <dbReference type="NCBI Taxonomy" id="4170"/>
    <lineage>
        <taxon>Eukaryota</taxon>
        <taxon>Viridiplantae</taxon>
        <taxon>Streptophyta</taxon>
        <taxon>Embryophyta</taxon>
        <taxon>Tracheophyta</taxon>
        <taxon>Spermatophyta</taxon>
        <taxon>Magnoliopsida</taxon>
        <taxon>eudicotyledons</taxon>
        <taxon>Gunneridae</taxon>
        <taxon>Pentapetalae</taxon>
        <taxon>asterids</taxon>
        <taxon>lamiids</taxon>
        <taxon>Lamiales</taxon>
        <taxon>Orobanchaceae</taxon>
        <taxon>Buchnereae</taxon>
        <taxon>Striga</taxon>
    </lineage>
</organism>
<dbReference type="AlphaFoldDB" id="A0A5A7QT84"/>
<sequence>MGRRWLVCDGSSAVDEDVGDGSETRGRAVAPKSSVYEVDGILRESGYHVPGVGRWRTAGIWRSAATRGRRRLWRDGRCVDDDGICCDGRHAYGGSEAVTGVWTAAAWCCDEL</sequence>
<name>A0A5A7QT84_STRAF</name>
<dbReference type="Proteomes" id="UP000325081">
    <property type="component" value="Unassembled WGS sequence"/>
</dbReference>
<evidence type="ECO:0000313" key="2">
    <source>
        <dbReference type="Proteomes" id="UP000325081"/>
    </source>
</evidence>
<gene>
    <name evidence="1" type="ORF">STAS_25628</name>
</gene>
<reference evidence="2" key="1">
    <citation type="journal article" date="2019" name="Curr. Biol.">
        <title>Genome Sequence of Striga asiatica Provides Insight into the Evolution of Plant Parasitism.</title>
        <authorList>
            <person name="Yoshida S."/>
            <person name="Kim S."/>
            <person name="Wafula E.K."/>
            <person name="Tanskanen J."/>
            <person name="Kim Y.M."/>
            <person name="Honaas L."/>
            <person name="Yang Z."/>
            <person name="Spallek T."/>
            <person name="Conn C.E."/>
            <person name="Ichihashi Y."/>
            <person name="Cheong K."/>
            <person name="Cui S."/>
            <person name="Der J.P."/>
            <person name="Gundlach H."/>
            <person name="Jiao Y."/>
            <person name="Hori C."/>
            <person name="Ishida J.K."/>
            <person name="Kasahara H."/>
            <person name="Kiba T."/>
            <person name="Kim M.S."/>
            <person name="Koo N."/>
            <person name="Laohavisit A."/>
            <person name="Lee Y.H."/>
            <person name="Lumba S."/>
            <person name="McCourt P."/>
            <person name="Mortimer J.C."/>
            <person name="Mutuku J.M."/>
            <person name="Nomura T."/>
            <person name="Sasaki-Sekimoto Y."/>
            <person name="Seto Y."/>
            <person name="Wang Y."/>
            <person name="Wakatake T."/>
            <person name="Sakakibara H."/>
            <person name="Demura T."/>
            <person name="Yamaguchi S."/>
            <person name="Yoneyama K."/>
            <person name="Manabe R.I."/>
            <person name="Nelson D.C."/>
            <person name="Schulman A.H."/>
            <person name="Timko M.P."/>
            <person name="dePamphilis C.W."/>
            <person name="Choi D."/>
            <person name="Shirasu K."/>
        </authorList>
    </citation>
    <scope>NUCLEOTIDE SEQUENCE [LARGE SCALE GENOMIC DNA]</scope>
    <source>
        <strain evidence="2">cv. UVA1</strain>
    </source>
</reference>
<evidence type="ECO:0000313" key="1">
    <source>
        <dbReference type="EMBL" id="GER48454.1"/>
    </source>
</evidence>
<proteinExistence type="predicted"/>
<protein>
    <submittedName>
        <fullName evidence="1">Polyketide cyclase/dehydrase and lipid transportsuperfamily protein</fullName>
    </submittedName>
</protein>
<comment type="caution">
    <text evidence="1">The sequence shown here is derived from an EMBL/GenBank/DDBJ whole genome shotgun (WGS) entry which is preliminary data.</text>
</comment>
<dbReference type="EMBL" id="BKCP01008292">
    <property type="protein sequence ID" value="GER48454.1"/>
    <property type="molecule type" value="Genomic_DNA"/>
</dbReference>